<keyword evidence="1" id="KW-1133">Transmembrane helix</keyword>
<name>I4VN60_9GAMM</name>
<keyword evidence="3" id="KW-1185">Reference proteome</keyword>
<evidence type="ECO:0000256" key="1">
    <source>
        <dbReference type="SAM" id="Phobius"/>
    </source>
</evidence>
<reference evidence="2 3" key="1">
    <citation type="journal article" date="2012" name="J. Bacteriol.">
        <title>Genome sequences for six rhodanobacter strains, isolated from soils and the terrestrial subsurface, with variable denitrification capabilities.</title>
        <authorList>
            <person name="Kostka J.E."/>
            <person name="Green S.J."/>
            <person name="Rishishwar L."/>
            <person name="Prakash O."/>
            <person name="Katz L.S."/>
            <person name="Marino-Ramirez L."/>
            <person name="Jordan I.K."/>
            <person name="Munk C."/>
            <person name="Ivanova N."/>
            <person name="Mikhailova N."/>
            <person name="Watson D.B."/>
            <person name="Brown S.D."/>
            <person name="Palumbo A.V."/>
            <person name="Brooks S.C."/>
        </authorList>
    </citation>
    <scope>NUCLEOTIDE SEQUENCE [LARGE SCALE GENOMIC DNA]</scope>
    <source>
        <strain evidence="3">Jip2T</strain>
    </source>
</reference>
<dbReference type="EMBL" id="AJXU01000048">
    <property type="protein sequence ID" value="EIL88651.1"/>
    <property type="molecule type" value="Genomic_DNA"/>
</dbReference>
<protein>
    <submittedName>
        <fullName evidence="2">Uncharacterized protein</fullName>
    </submittedName>
</protein>
<gene>
    <name evidence="2" type="ORF">UU9_11908</name>
</gene>
<organism evidence="2 3">
    <name type="scientific">Rhodanobacter fulvus Jip2</name>
    <dbReference type="NCBI Taxonomy" id="1163408"/>
    <lineage>
        <taxon>Bacteria</taxon>
        <taxon>Pseudomonadati</taxon>
        <taxon>Pseudomonadota</taxon>
        <taxon>Gammaproteobacteria</taxon>
        <taxon>Lysobacterales</taxon>
        <taxon>Rhodanobacteraceae</taxon>
        <taxon>Rhodanobacter</taxon>
    </lineage>
</organism>
<evidence type="ECO:0000313" key="2">
    <source>
        <dbReference type="EMBL" id="EIL88651.1"/>
    </source>
</evidence>
<keyword evidence="1" id="KW-0812">Transmembrane</keyword>
<keyword evidence="1" id="KW-0472">Membrane</keyword>
<comment type="caution">
    <text evidence="2">The sequence shown here is derived from an EMBL/GenBank/DDBJ whole genome shotgun (WGS) entry which is preliminary data.</text>
</comment>
<feature type="transmembrane region" description="Helical" evidence="1">
    <location>
        <begin position="97"/>
        <end position="119"/>
    </location>
</feature>
<sequence>MKRMAKHKDKGLEIHFLRPTSLSVHQVAKLLQRPLSDLWTFFLVILFIRQPSTNMGCFSLGVYLSGLQIYLDRLAQHSVTRMGISSRSAAMMCPGQAVASIGLVKVMLVIFRGGMTVAFSKKSEW</sequence>
<dbReference type="Proteomes" id="UP000004210">
    <property type="component" value="Unassembled WGS sequence"/>
</dbReference>
<proteinExistence type="predicted"/>
<accession>I4VN60</accession>
<dbReference type="AlphaFoldDB" id="I4VN60"/>
<evidence type="ECO:0000313" key="3">
    <source>
        <dbReference type="Proteomes" id="UP000004210"/>
    </source>
</evidence>